<gene>
    <name evidence="2" type="ORF">pf16_37</name>
</gene>
<evidence type="ECO:0000313" key="2">
    <source>
        <dbReference type="EMBL" id="AND74960.1"/>
    </source>
</evidence>
<proteinExistence type="predicted"/>
<keyword evidence="1" id="KW-0812">Transmembrane</keyword>
<accession>A0A1S5R5Z7</accession>
<keyword evidence="1" id="KW-0472">Membrane</keyword>
<organism evidence="2 3">
    <name type="scientific">Pseudomonas phage pf16</name>
    <dbReference type="NCBI Taxonomy" id="1815630"/>
    <lineage>
        <taxon>Viruses</taxon>
        <taxon>Duplodnaviria</taxon>
        <taxon>Heunggongvirae</taxon>
        <taxon>Uroviricota</taxon>
        <taxon>Caudoviricetes</taxon>
        <taxon>Chakrabartyvirus</taxon>
        <taxon>Chakrabartyvirus pf16</taxon>
    </lineage>
</organism>
<evidence type="ECO:0000256" key="1">
    <source>
        <dbReference type="SAM" id="Phobius"/>
    </source>
</evidence>
<dbReference type="EMBL" id="KU873925">
    <property type="protein sequence ID" value="AND74960.1"/>
    <property type="molecule type" value="Genomic_DNA"/>
</dbReference>
<reference evidence="2 3" key="1">
    <citation type="submission" date="2016-03" db="EMBL/GenBank/DDBJ databases">
        <title>Characterisation of pf16 and phiPMW: Two novel phages infecting Pseudomonas putida PpG1.</title>
        <authorList>
            <person name="Magill D.J."/>
            <person name="Krylov V.N."/>
            <person name="Shaburova O.V."/>
            <person name="Allen C.C.R."/>
            <person name="McGrath J.W."/>
            <person name="Quinn J.P."/>
            <person name="Kulakov L.A."/>
        </authorList>
    </citation>
    <scope>NUCLEOTIDE SEQUENCE [LARGE SCALE GENOMIC DNA]</scope>
</reference>
<feature type="transmembrane region" description="Helical" evidence="1">
    <location>
        <begin position="6"/>
        <end position="27"/>
    </location>
</feature>
<evidence type="ECO:0000313" key="3">
    <source>
        <dbReference type="Proteomes" id="UP000225821"/>
    </source>
</evidence>
<keyword evidence="3" id="KW-1185">Reference proteome</keyword>
<keyword evidence="1" id="KW-1133">Transmembrane helix</keyword>
<sequence>MMCAPEAVLAIDMVKIFVLGGLLVFVLQQLAKNNQKKG</sequence>
<name>A0A1S5R5Z7_9CAUD</name>
<dbReference type="Proteomes" id="UP000225821">
    <property type="component" value="Segment"/>
</dbReference>
<protein>
    <submittedName>
        <fullName evidence="2">Uncharacterized protein</fullName>
    </submittedName>
</protein>